<feature type="chain" id="PRO_5045601905" evidence="2">
    <location>
        <begin position="28"/>
        <end position="127"/>
    </location>
</feature>
<dbReference type="Proteomes" id="UP001317259">
    <property type="component" value="Unassembled WGS sequence"/>
</dbReference>
<dbReference type="EMBL" id="JAKRKC020000001">
    <property type="protein sequence ID" value="MCK2216902.1"/>
    <property type="molecule type" value="Genomic_DNA"/>
</dbReference>
<evidence type="ECO:0000256" key="1">
    <source>
        <dbReference type="SAM" id="MobiDB-lite"/>
    </source>
</evidence>
<feature type="signal peptide" evidence="2">
    <location>
        <begin position="1"/>
        <end position="27"/>
    </location>
</feature>
<comment type="caution">
    <text evidence="3">The sequence shown here is derived from an EMBL/GenBank/DDBJ whole genome shotgun (WGS) entry which is preliminary data.</text>
</comment>
<feature type="region of interest" description="Disordered" evidence="1">
    <location>
        <begin position="85"/>
        <end position="127"/>
    </location>
</feature>
<evidence type="ECO:0000256" key="2">
    <source>
        <dbReference type="SAM" id="SignalP"/>
    </source>
</evidence>
<accession>A0ABT0FX42</accession>
<proteinExistence type="predicted"/>
<feature type="compositionally biased region" description="Gly residues" evidence="1">
    <location>
        <begin position="92"/>
        <end position="118"/>
    </location>
</feature>
<gene>
    <name evidence="3" type="ORF">MF672_024365</name>
</gene>
<keyword evidence="2" id="KW-0732">Signal</keyword>
<protein>
    <submittedName>
        <fullName evidence="3">Uncharacterized protein</fullName>
    </submittedName>
</protein>
<dbReference type="RefSeq" id="WP_242383453.1">
    <property type="nucleotide sequence ID" value="NZ_JAKRKC020000001.1"/>
</dbReference>
<name>A0ABT0FX42_9ACTN</name>
<keyword evidence="4" id="KW-1185">Reference proteome</keyword>
<evidence type="ECO:0000313" key="4">
    <source>
        <dbReference type="Proteomes" id="UP001317259"/>
    </source>
</evidence>
<organism evidence="3 4">
    <name type="scientific">Actinomadura luzonensis</name>
    <dbReference type="NCBI Taxonomy" id="2805427"/>
    <lineage>
        <taxon>Bacteria</taxon>
        <taxon>Bacillati</taxon>
        <taxon>Actinomycetota</taxon>
        <taxon>Actinomycetes</taxon>
        <taxon>Streptosporangiales</taxon>
        <taxon>Thermomonosporaceae</taxon>
        <taxon>Actinomadura</taxon>
    </lineage>
</organism>
<sequence>MKGNLIAAGGVLAAAVAIVGLAGPANAHTVCDLSVNDNTGALGIDTNGVYAGRREARACKDSDDWHDHGDWGKDDEDWYKEIGWGRDHQGHGHGWGDSGNGWGESGNGWHNWGGGGQRYPGPWLGRS</sequence>
<reference evidence="3 4" key="1">
    <citation type="submission" date="2022-04" db="EMBL/GenBank/DDBJ databases">
        <title>Genome draft of Actinomadura sp. ATCC 31491.</title>
        <authorList>
            <person name="Shi X."/>
            <person name="Du Y."/>
        </authorList>
    </citation>
    <scope>NUCLEOTIDE SEQUENCE [LARGE SCALE GENOMIC DNA]</scope>
    <source>
        <strain evidence="3 4">ATCC 31491</strain>
    </source>
</reference>
<evidence type="ECO:0000313" key="3">
    <source>
        <dbReference type="EMBL" id="MCK2216902.1"/>
    </source>
</evidence>